<proteinExistence type="predicted"/>
<gene>
    <name evidence="1" type="ORF">F383_12668</name>
</gene>
<evidence type="ECO:0000313" key="2">
    <source>
        <dbReference type="Proteomes" id="UP000032142"/>
    </source>
</evidence>
<sequence>MHNPFICQIHIKTSFAHFHSINFLPKTYHNYTLIHKKNIVPK</sequence>
<dbReference type="EMBL" id="KN396422">
    <property type="protein sequence ID" value="KHG11762.1"/>
    <property type="molecule type" value="Genomic_DNA"/>
</dbReference>
<protein>
    <submittedName>
        <fullName evidence="1">Uncharacterized protein</fullName>
    </submittedName>
</protein>
<accession>A0A0B0NGI5</accession>
<name>A0A0B0NGI5_GOSAR</name>
<reference evidence="2" key="1">
    <citation type="submission" date="2014-09" db="EMBL/GenBank/DDBJ databases">
        <authorList>
            <person name="Mudge J."/>
            <person name="Ramaraj T."/>
            <person name="Lindquist I.E."/>
            <person name="Bharti A.K."/>
            <person name="Sundararajan A."/>
            <person name="Cameron C.T."/>
            <person name="Woodward J.E."/>
            <person name="May G.D."/>
            <person name="Brubaker C."/>
            <person name="Broadhvest J."/>
            <person name="Wilkins T.A."/>
        </authorList>
    </citation>
    <scope>NUCLEOTIDE SEQUENCE</scope>
    <source>
        <strain evidence="2">cv. AKA8401</strain>
    </source>
</reference>
<keyword evidence="2" id="KW-1185">Reference proteome</keyword>
<organism evidence="1 2">
    <name type="scientific">Gossypium arboreum</name>
    <name type="common">Tree cotton</name>
    <name type="synonym">Gossypium nanking</name>
    <dbReference type="NCBI Taxonomy" id="29729"/>
    <lineage>
        <taxon>Eukaryota</taxon>
        <taxon>Viridiplantae</taxon>
        <taxon>Streptophyta</taxon>
        <taxon>Embryophyta</taxon>
        <taxon>Tracheophyta</taxon>
        <taxon>Spermatophyta</taxon>
        <taxon>Magnoliopsida</taxon>
        <taxon>eudicotyledons</taxon>
        <taxon>Gunneridae</taxon>
        <taxon>Pentapetalae</taxon>
        <taxon>rosids</taxon>
        <taxon>malvids</taxon>
        <taxon>Malvales</taxon>
        <taxon>Malvaceae</taxon>
        <taxon>Malvoideae</taxon>
        <taxon>Gossypium</taxon>
    </lineage>
</organism>
<evidence type="ECO:0000313" key="1">
    <source>
        <dbReference type="EMBL" id="KHG11762.1"/>
    </source>
</evidence>
<dbReference type="AlphaFoldDB" id="A0A0B0NGI5"/>
<dbReference type="Proteomes" id="UP000032142">
    <property type="component" value="Unassembled WGS sequence"/>
</dbReference>